<evidence type="ECO:0008006" key="4">
    <source>
        <dbReference type="Google" id="ProtNLM"/>
    </source>
</evidence>
<comment type="caution">
    <text evidence="2">The sequence shown here is derived from an EMBL/GenBank/DDBJ whole genome shotgun (WGS) entry which is preliminary data.</text>
</comment>
<dbReference type="Gene3D" id="3.20.20.80">
    <property type="entry name" value="Glycosidases"/>
    <property type="match status" value="1"/>
</dbReference>
<dbReference type="Proteomes" id="UP001523369">
    <property type="component" value="Unassembled WGS sequence"/>
</dbReference>
<sequence>MTTPQSTPATEPTPTTETALADAASPGGAPPLTISLWDFTWYTRTGVGEPFEDLDRAFAEAVARGYNAVRICAMPFLLFRSGLDTSALRFDGLGGEFGQRTRWYDVPASPPVDGRAHLLELFRAARRHDCRIIVSSWEYQQSPSFGVEPLWHRALQAVPPSERARTLADAQADLIDFVRGEQVDDVVAFVELHNEVQFSGVPNDQAQLEAAIERFKQRQPSVPVTVNYAHVPVAWMRKLPRNLDVAVFHPYVYGVLGQLVDEFALRDPARSYPQQRAFAELLRDDAPKLEDWRPPESWKSAATFIPQREIYTHDWCDPAKWDRWLYERYGEHRRAMRETLDLWLDAAADFAAARGVPLVFGEGWVGYTPLHAGFEEGPVGAEICEHAVRRSREIGAWGTIVCSNAAPHHPMWQDVALQRRLNDEFRENR</sequence>
<reference evidence="2 3" key="1">
    <citation type="submission" date="2022-06" db="EMBL/GenBank/DDBJ databases">
        <title>New Species of the Genus Actinoplanes, ActinopZanes ferrugineus.</title>
        <authorList>
            <person name="Ding P."/>
        </authorList>
    </citation>
    <scope>NUCLEOTIDE SEQUENCE [LARGE SCALE GENOMIC DNA]</scope>
    <source>
        <strain evidence="2 3">TRM88003</strain>
    </source>
</reference>
<name>A0ABT1DH41_9ACTN</name>
<dbReference type="SUPFAM" id="SSF51445">
    <property type="entry name" value="(Trans)glycosidases"/>
    <property type="match status" value="1"/>
</dbReference>
<evidence type="ECO:0000313" key="2">
    <source>
        <dbReference type="EMBL" id="MCO8270147.1"/>
    </source>
</evidence>
<dbReference type="InterPro" id="IPR017853">
    <property type="entry name" value="GH"/>
</dbReference>
<feature type="region of interest" description="Disordered" evidence="1">
    <location>
        <begin position="1"/>
        <end position="27"/>
    </location>
</feature>
<organism evidence="2 3">
    <name type="scientific">Paractinoplanes aksuensis</name>
    <dbReference type="NCBI Taxonomy" id="2939490"/>
    <lineage>
        <taxon>Bacteria</taxon>
        <taxon>Bacillati</taxon>
        <taxon>Actinomycetota</taxon>
        <taxon>Actinomycetes</taxon>
        <taxon>Micromonosporales</taxon>
        <taxon>Micromonosporaceae</taxon>
        <taxon>Paractinoplanes</taxon>
    </lineage>
</organism>
<evidence type="ECO:0000256" key="1">
    <source>
        <dbReference type="SAM" id="MobiDB-lite"/>
    </source>
</evidence>
<protein>
    <recommendedName>
        <fullName evidence="4">Sugar-binding cellulase-like protein</fullName>
    </recommendedName>
</protein>
<dbReference type="InterPro" id="IPR024778">
    <property type="entry name" value="Put_cellulase"/>
</dbReference>
<feature type="compositionally biased region" description="Low complexity" evidence="1">
    <location>
        <begin position="1"/>
        <end position="24"/>
    </location>
</feature>
<gene>
    <name evidence="2" type="ORF">M1L60_06015</name>
</gene>
<proteinExistence type="predicted"/>
<dbReference type="RefSeq" id="WP_253236271.1">
    <property type="nucleotide sequence ID" value="NZ_JAMYJR010000003.1"/>
</dbReference>
<dbReference type="EMBL" id="JAMYJR010000003">
    <property type="protein sequence ID" value="MCO8270147.1"/>
    <property type="molecule type" value="Genomic_DNA"/>
</dbReference>
<dbReference type="Pfam" id="PF12876">
    <property type="entry name" value="Cellulase-like"/>
    <property type="match status" value="2"/>
</dbReference>
<keyword evidence="3" id="KW-1185">Reference proteome</keyword>
<accession>A0ABT1DH41</accession>
<evidence type="ECO:0000313" key="3">
    <source>
        <dbReference type="Proteomes" id="UP001523369"/>
    </source>
</evidence>